<organism evidence="1 2">
    <name type="scientific">Ancylomarina euxinus</name>
    <dbReference type="NCBI Taxonomy" id="2283627"/>
    <lineage>
        <taxon>Bacteria</taxon>
        <taxon>Pseudomonadati</taxon>
        <taxon>Bacteroidota</taxon>
        <taxon>Bacteroidia</taxon>
        <taxon>Marinilabiliales</taxon>
        <taxon>Marinifilaceae</taxon>
        <taxon>Ancylomarina</taxon>
    </lineage>
</organism>
<keyword evidence="2" id="KW-1185">Reference proteome</keyword>
<name>A0A425Y6D9_9BACT</name>
<accession>A0A425Y6D9</accession>
<evidence type="ECO:0000313" key="2">
    <source>
        <dbReference type="Proteomes" id="UP000285794"/>
    </source>
</evidence>
<dbReference type="AlphaFoldDB" id="A0A425Y6D9"/>
<evidence type="ECO:0000313" key="1">
    <source>
        <dbReference type="EMBL" id="RRG24038.1"/>
    </source>
</evidence>
<reference evidence="1 2" key="1">
    <citation type="submission" date="2018-07" db="EMBL/GenBank/DDBJ databases">
        <title>Draft genome sequence of Ancylomarina sp. M1P.</title>
        <authorList>
            <person name="Yadav S."/>
            <person name="Villanueva L."/>
            <person name="Damste J.S.S."/>
        </authorList>
    </citation>
    <scope>NUCLEOTIDE SEQUENCE [LARGE SCALE GENOMIC DNA]</scope>
    <source>
        <strain evidence="1 2">M1P</strain>
    </source>
</reference>
<dbReference type="Proteomes" id="UP000285794">
    <property type="component" value="Unassembled WGS sequence"/>
</dbReference>
<dbReference type="OrthoDB" id="1121007at2"/>
<dbReference type="RefSeq" id="WP_125029351.1">
    <property type="nucleotide sequence ID" value="NZ_JAPXVP010000002.1"/>
</dbReference>
<comment type="caution">
    <text evidence="1">The sequence shown here is derived from an EMBL/GenBank/DDBJ whole genome shotgun (WGS) entry which is preliminary data.</text>
</comment>
<sequence length="221" mass="24614">MAKMLSIRMSSESILSNAKRHQRLCKQVVGAENLAAAIQSFIDNLIEKCAISHTALEDKGTAYDNVVLKDTILDDVVRDISDAAKQYDRNNVGRGIYTTLFPDGKTTSITNVSLSKEPDEADKLLLRFDKFEEGNSLLAYKAPLTAAIAEARTVIAAYNTAKINEKMALEVEASAKDDVIRQYEFNYLDAAKLFGKKYANRLFPKTPKSKKEELPEEVITE</sequence>
<protein>
    <submittedName>
        <fullName evidence="1">Uncharacterized protein</fullName>
    </submittedName>
</protein>
<proteinExistence type="predicted"/>
<gene>
    <name evidence="1" type="ORF">DWB61_02680</name>
</gene>
<dbReference type="EMBL" id="QQWG01000002">
    <property type="protein sequence ID" value="RRG24038.1"/>
    <property type="molecule type" value="Genomic_DNA"/>
</dbReference>